<evidence type="ECO:0000313" key="3">
    <source>
        <dbReference type="Proteomes" id="UP000694287"/>
    </source>
</evidence>
<evidence type="ECO:0000256" key="1">
    <source>
        <dbReference type="SAM" id="MobiDB-lite"/>
    </source>
</evidence>
<dbReference type="Proteomes" id="UP000694287">
    <property type="component" value="Unassembled WGS sequence"/>
</dbReference>
<comment type="caution">
    <text evidence="2">The sequence shown here is derived from an EMBL/GenBank/DDBJ whole genome shotgun (WGS) entry which is preliminary data.</text>
</comment>
<sequence>MTVPIPGPPRPVPGRPGPPPGHIGATPGGSGPVSGPRGAADPSGADPRAAVAAAMAGLDGLAQRPLAEHVDAYERVHAALGDALAAGSA</sequence>
<organism evidence="2 3">
    <name type="scientific">Pseudonocardia abyssalis</name>
    <dbReference type="NCBI Taxonomy" id="2792008"/>
    <lineage>
        <taxon>Bacteria</taxon>
        <taxon>Bacillati</taxon>
        <taxon>Actinomycetota</taxon>
        <taxon>Actinomycetes</taxon>
        <taxon>Pseudonocardiales</taxon>
        <taxon>Pseudonocardiaceae</taxon>
        <taxon>Pseudonocardia</taxon>
    </lineage>
</organism>
<keyword evidence="3" id="KW-1185">Reference proteome</keyword>
<accession>A0ABS6UN95</accession>
<name>A0ABS6UN95_9PSEU</name>
<proteinExistence type="predicted"/>
<feature type="compositionally biased region" description="Pro residues" evidence="1">
    <location>
        <begin position="1"/>
        <end position="21"/>
    </location>
</feature>
<gene>
    <name evidence="2" type="ORF">I4I81_05505</name>
</gene>
<reference evidence="2 3" key="1">
    <citation type="submission" date="2020-11" db="EMBL/GenBank/DDBJ databases">
        <title>Pseudonocardia abyssalis sp. nov. and Pseudonocardia oceani sp. nov., description and phylogenomic analysis of two novel actinomycetes isolated from the deep Southern Ocean.</title>
        <authorList>
            <person name="Parra J."/>
        </authorList>
    </citation>
    <scope>NUCLEOTIDE SEQUENCE [LARGE SCALE GENOMIC DNA]</scope>
    <source>
        <strain evidence="2 3">KRD-168</strain>
    </source>
</reference>
<protein>
    <submittedName>
        <fullName evidence="2">Uncharacterized protein</fullName>
    </submittedName>
</protein>
<feature type="compositionally biased region" description="Low complexity" evidence="1">
    <location>
        <begin position="33"/>
        <end position="48"/>
    </location>
</feature>
<feature type="region of interest" description="Disordered" evidence="1">
    <location>
        <begin position="1"/>
        <end position="48"/>
    </location>
</feature>
<evidence type="ECO:0000313" key="2">
    <source>
        <dbReference type="EMBL" id="MBW0133707.1"/>
    </source>
</evidence>
<dbReference type="EMBL" id="JADQDK010000001">
    <property type="protein sequence ID" value="MBW0133707.1"/>
    <property type="molecule type" value="Genomic_DNA"/>
</dbReference>